<dbReference type="Pfam" id="PF04299">
    <property type="entry name" value="FMN_bind_2"/>
    <property type="match status" value="1"/>
</dbReference>
<protein>
    <submittedName>
        <fullName evidence="1">FMN-binding negative transcriptional regulator</fullName>
    </submittedName>
</protein>
<dbReference type="InterPro" id="IPR012349">
    <property type="entry name" value="Split_barrel_FMN-bd"/>
</dbReference>
<accession>A0ABW5NAP7</accession>
<proteinExistence type="predicted"/>
<dbReference type="InterPro" id="IPR007396">
    <property type="entry name" value="TR_PAI2-type"/>
</dbReference>
<dbReference type="PIRSF" id="PIRSF010372">
    <property type="entry name" value="PaiB"/>
    <property type="match status" value="1"/>
</dbReference>
<sequence length="201" mass="23285">MYPPSHHQESNFGIIKDLIHSFPLATVISIENNTSHITHIPLILENDILVGHLDKNNPHCDFLKDKIEVTVIFQGPQTYISPSVYNSKQLPTWNYIIAHLKGEVTQIHIPEDIMKSMVRMTATLEAPSHRFELAHEDKRMHRIVQYVHGFQIQIKSWEGKFKLSQDKSAPDIENAKQELLKNSSENSHSFINNLYKKHFNQ</sequence>
<gene>
    <name evidence="1" type="ORF">ACFSTE_12415</name>
</gene>
<dbReference type="Gene3D" id="2.30.110.10">
    <property type="entry name" value="Electron Transport, Fmn-binding Protein, Chain A"/>
    <property type="match status" value="1"/>
</dbReference>
<organism evidence="1 2">
    <name type="scientific">Aquimarina hainanensis</name>
    <dbReference type="NCBI Taxonomy" id="1578017"/>
    <lineage>
        <taxon>Bacteria</taxon>
        <taxon>Pseudomonadati</taxon>
        <taxon>Bacteroidota</taxon>
        <taxon>Flavobacteriia</taxon>
        <taxon>Flavobacteriales</taxon>
        <taxon>Flavobacteriaceae</taxon>
        <taxon>Aquimarina</taxon>
    </lineage>
</organism>
<keyword evidence="2" id="KW-1185">Reference proteome</keyword>
<dbReference type="SUPFAM" id="SSF50475">
    <property type="entry name" value="FMN-binding split barrel"/>
    <property type="match status" value="1"/>
</dbReference>
<dbReference type="PANTHER" id="PTHR35802">
    <property type="entry name" value="PROTEASE SYNTHASE AND SPORULATION PROTEIN PAI 2"/>
    <property type="match status" value="1"/>
</dbReference>
<reference evidence="2" key="1">
    <citation type="journal article" date="2019" name="Int. J. Syst. Evol. Microbiol.">
        <title>The Global Catalogue of Microorganisms (GCM) 10K type strain sequencing project: providing services to taxonomists for standard genome sequencing and annotation.</title>
        <authorList>
            <consortium name="The Broad Institute Genomics Platform"/>
            <consortium name="The Broad Institute Genome Sequencing Center for Infectious Disease"/>
            <person name="Wu L."/>
            <person name="Ma J."/>
        </authorList>
    </citation>
    <scope>NUCLEOTIDE SEQUENCE [LARGE SCALE GENOMIC DNA]</scope>
    <source>
        <strain evidence="2">KCTC 42423</strain>
    </source>
</reference>
<dbReference type="PANTHER" id="PTHR35802:SF1">
    <property type="entry name" value="PROTEASE SYNTHASE AND SPORULATION PROTEIN PAI 2"/>
    <property type="match status" value="1"/>
</dbReference>
<dbReference type="EMBL" id="JBHULX010000022">
    <property type="protein sequence ID" value="MFD2591633.1"/>
    <property type="molecule type" value="Genomic_DNA"/>
</dbReference>
<dbReference type="Proteomes" id="UP001597459">
    <property type="component" value="Unassembled WGS sequence"/>
</dbReference>
<evidence type="ECO:0000313" key="1">
    <source>
        <dbReference type="EMBL" id="MFD2591633.1"/>
    </source>
</evidence>
<comment type="caution">
    <text evidence="1">The sequence shown here is derived from an EMBL/GenBank/DDBJ whole genome shotgun (WGS) entry which is preliminary data.</text>
</comment>
<evidence type="ECO:0000313" key="2">
    <source>
        <dbReference type="Proteomes" id="UP001597459"/>
    </source>
</evidence>
<dbReference type="RefSeq" id="WP_378253351.1">
    <property type="nucleotide sequence ID" value="NZ_JBHSJV010000001.1"/>
</dbReference>
<name>A0ABW5NAP7_9FLAO</name>